<accession>A0A7S2J1N3</accession>
<name>A0A7S2J1N3_9DINO</name>
<evidence type="ECO:0000313" key="4">
    <source>
        <dbReference type="EMBL" id="CAD9535235.1"/>
    </source>
</evidence>
<feature type="compositionally biased region" description="Pro residues" evidence="2">
    <location>
        <begin position="225"/>
        <end position="235"/>
    </location>
</feature>
<feature type="region of interest" description="Disordered" evidence="2">
    <location>
        <begin position="450"/>
        <end position="527"/>
    </location>
</feature>
<feature type="compositionally biased region" description="Low complexity" evidence="2">
    <location>
        <begin position="157"/>
        <end position="179"/>
    </location>
</feature>
<evidence type="ECO:0000256" key="1">
    <source>
        <dbReference type="SAM" id="Coils"/>
    </source>
</evidence>
<evidence type="ECO:0000259" key="3">
    <source>
        <dbReference type="PROSITE" id="PS50106"/>
    </source>
</evidence>
<feature type="compositionally biased region" description="Low complexity" evidence="2">
    <location>
        <begin position="459"/>
        <end position="470"/>
    </location>
</feature>
<dbReference type="AlphaFoldDB" id="A0A7S2J1N3"/>
<feature type="region of interest" description="Disordered" evidence="2">
    <location>
        <begin position="130"/>
        <end position="210"/>
    </location>
</feature>
<feature type="region of interest" description="Disordered" evidence="2">
    <location>
        <begin position="224"/>
        <end position="246"/>
    </location>
</feature>
<keyword evidence="1" id="KW-0175">Coiled coil</keyword>
<reference evidence="4" key="1">
    <citation type="submission" date="2021-01" db="EMBL/GenBank/DDBJ databases">
        <authorList>
            <person name="Corre E."/>
            <person name="Pelletier E."/>
            <person name="Niang G."/>
            <person name="Scheremetjew M."/>
            <person name="Finn R."/>
            <person name="Kale V."/>
            <person name="Holt S."/>
            <person name="Cochrane G."/>
            <person name="Meng A."/>
            <person name="Brown T."/>
            <person name="Cohen L."/>
        </authorList>
    </citation>
    <scope>NUCLEOTIDE SEQUENCE</scope>
    <source>
        <strain evidence="4">CCMP2222</strain>
    </source>
</reference>
<sequence length="527" mass="54980">MQTQGSQPASGAPRDLQPRYVPTICGEPFVPSAAHPVAHGRRPRPMLHEVADAVCLQMDARTAAKIGEAWSRGAAMMQQAVQAHQSEMMKMQAEVDEQAASVRKAADETRKMREGLEAVLRNVGMLAAKAAKGEESAPPAAADDDKPTATEEEEEPPAALLPVWELPEASLGSGSSGETGAEEADGENGDSDEADSSGFQTPPQLEPDEPNEAVAVEAPVAPAAVPAPHPAPAPPQGGVAGRLPIGGMPRQVPSRAAILLARAAALRAAAREVGHPGVVAAAAQRLAASARAPEALAPLLAPTPLRPQLSGALHLPHSHSQMPRLESWPEENEGWDSGDGADECQGAEGSSRSSTPSTAAGESFALTLRRVNAEMPFGLEVRADLHTIGLIVCGVRPGGVCEAWNRQNLGELRELRSGDRITSVNGVREAEAMREEFGLRLTVRLQVERAEASKGTGGSSPAESSESSTGRCTPVEASSLERPAQRHQMAGHEDSSHPLAGAAGRTKPGRHGRTRGARGRRGRGGKA</sequence>
<feature type="compositionally biased region" description="Basic residues" evidence="2">
    <location>
        <begin position="507"/>
        <end position="527"/>
    </location>
</feature>
<feature type="coiled-coil region" evidence="1">
    <location>
        <begin position="74"/>
        <end position="108"/>
    </location>
</feature>
<feature type="domain" description="PDZ" evidence="3">
    <location>
        <begin position="365"/>
        <end position="451"/>
    </location>
</feature>
<dbReference type="PROSITE" id="PS50106">
    <property type="entry name" value="PDZ"/>
    <property type="match status" value="1"/>
</dbReference>
<dbReference type="EMBL" id="HBGQ01096662">
    <property type="protein sequence ID" value="CAD9535235.1"/>
    <property type="molecule type" value="Transcribed_RNA"/>
</dbReference>
<proteinExistence type="predicted"/>
<protein>
    <recommendedName>
        <fullName evidence="3">PDZ domain-containing protein</fullName>
    </recommendedName>
</protein>
<organism evidence="4">
    <name type="scientific">Alexandrium andersonii</name>
    <dbReference type="NCBI Taxonomy" id="327968"/>
    <lineage>
        <taxon>Eukaryota</taxon>
        <taxon>Sar</taxon>
        <taxon>Alveolata</taxon>
        <taxon>Dinophyceae</taxon>
        <taxon>Gonyaulacales</taxon>
        <taxon>Pyrocystaceae</taxon>
        <taxon>Alexandrium</taxon>
    </lineage>
</organism>
<feature type="compositionally biased region" description="Acidic residues" evidence="2">
    <location>
        <begin position="328"/>
        <end position="342"/>
    </location>
</feature>
<feature type="region of interest" description="Disordered" evidence="2">
    <location>
        <begin position="310"/>
        <end position="359"/>
    </location>
</feature>
<dbReference type="InterPro" id="IPR001478">
    <property type="entry name" value="PDZ"/>
</dbReference>
<dbReference type="Gene3D" id="2.30.42.10">
    <property type="match status" value="1"/>
</dbReference>
<dbReference type="SUPFAM" id="SSF50156">
    <property type="entry name" value="PDZ domain-like"/>
    <property type="match status" value="1"/>
</dbReference>
<gene>
    <name evidence="4" type="ORF">AAND1436_LOCUS46168</name>
</gene>
<evidence type="ECO:0000256" key="2">
    <source>
        <dbReference type="SAM" id="MobiDB-lite"/>
    </source>
</evidence>
<dbReference type="InterPro" id="IPR036034">
    <property type="entry name" value="PDZ_sf"/>
</dbReference>
<feature type="compositionally biased region" description="Polar residues" evidence="2">
    <location>
        <begin position="348"/>
        <end position="359"/>
    </location>
</feature>
<feature type="compositionally biased region" description="Acidic residues" evidence="2">
    <location>
        <begin position="180"/>
        <end position="195"/>
    </location>
</feature>